<evidence type="ECO:0000256" key="1">
    <source>
        <dbReference type="ARBA" id="ARBA00007832"/>
    </source>
</evidence>
<protein>
    <submittedName>
        <fullName evidence="4">Siderophore synthetase component</fullName>
    </submittedName>
</protein>
<feature type="domain" description="Aerobactin siderophore biosynthesis IucA/IucC-like C-terminal" evidence="3">
    <location>
        <begin position="393"/>
        <end position="545"/>
    </location>
</feature>
<dbReference type="Pfam" id="PF06276">
    <property type="entry name" value="FhuF"/>
    <property type="match status" value="1"/>
</dbReference>
<evidence type="ECO:0000313" key="4">
    <source>
        <dbReference type="EMBL" id="AQS40660.1"/>
    </source>
</evidence>
<proteinExistence type="inferred from homology"/>
<dbReference type="GO" id="GO:0019290">
    <property type="term" value="P:siderophore biosynthetic process"/>
    <property type="evidence" value="ECO:0007669"/>
    <property type="project" value="InterPro"/>
</dbReference>
<comment type="similarity">
    <text evidence="1">Belongs to the IucA/IucC family.</text>
</comment>
<feature type="domain" description="Aerobactin siderophore biosynthesis IucA/IucC N-terminal" evidence="2">
    <location>
        <begin position="165"/>
        <end position="370"/>
    </location>
</feature>
<dbReference type="InterPro" id="IPR007310">
    <property type="entry name" value="Aerobactin_biosyn_IucA/IucC_N"/>
</dbReference>
<dbReference type="Proteomes" id="UP000189545">
    <property type="component" value="Chromosome"/>
</dbReference>
<dbReference type="InterPro" id="IPR037455">
    <property type="entry name" value="LucA/IucC-like"/>
</dbReference>
<keyword evidence="5" id="KW-1185">Reference proteome</keyword>
<dbReference type="RefSeq" id="WP_077755434.1">
    <property type="nucleotide sequence ID" value="NZ_CP014782.1"/>
</dbReference>
<dbReference type="Pfam" id="PF04183">
    <property type="entry name" value="IucA_IucC"/>
    <property type="match status" value="1"/>
</dbReference>
<name>A0A1S6HYM6_9GAMM</name>
<dbReference type="Gene3D" id="1.10.510.40">
    <property type="match status" value="1"/>
</dbReference>
<dbReference type="PANTHER" id="PTHR34384:SF5">
    <property type="entry name" value="L-2,3-DIAMINOPROPANOATE--CITRATE LIGASE"/>
    <property type="match status" value="1"/>
</dbReference>
<sequence>MSLSQSYICQRIIDTCLRENVCELMSQGSVIKQLASDKDIWPEAQPQAWLEVSHLGTKTLYIPLTPSDYMQEWRAVSPAWLTQEVPGASLSYVKGYRHWLETLSSGLTQEERALFSRYIHEADCASEQDLLCRQAYQQQKQGLSAEFTNMSDWHHQLLFGDQLAAYLDHPYYPTARAKVGFDADALTRYAPEFAPRFELNWLAIEKSLVSLTSTTPDCWPSFSDVGLDIGYTQSHQLFPLHPLTLAGLPELPLGILIAPKSAITVQPTLSVRTLALVDFPGVHIKVPLMMATLGAKNIRSIKPSTIYDGHWFEQTLTELAENDPQLTPLFEHVDEQHGGHMGERKEFAYIVRSYPLSMQDKHLVAVAALASEMPDGRLYLSHLADSYYGGDSQAWLTQYLSLLLKVHLRLWLKYGIALESNQQNAVIAYKNSSLSLVMKDNDSARLLARRYQQSAQHPQRAEQRVTSLLDRRILVEDDEALAQMFTTITLQLDIAAIIEAMASKNLGDRKTMYRHLRQLLLAELDALDRDGVDTEYARHYLLGQTYLPIKYLLSSGSLLSKASSGASDVNKFYGHTAPNFLSERFLCE</sequence>
<evidence type="ECO:0000313" key="5">
    <source>
        <dbReference type="Proteomes" id="UP000189545"/>
    </source>
</evidence>
<dbReference type="InterPro" id="IPR022770">
    <property type="entry name" value="IucA/IucC-like_C"/>
</dbReference>
<reference evidence="4 5" key="1">
    <citation type="submission" date="2016-03" db="EMBL/GenBank/DDBJ databases">
        <title>Complete genome sequence of Shewanella psychrophila WP2, a deep sea bacterium isolated from west Pacific sediment.</title>
        <authorList>
            <person name="Xu G."/>
            <person name="Jian H."/>
        </authorList>
    </citation>
    <scope>NUCLEOTIDE SEQUENCE [LARGE SCALE GENOMIC DNA]</scope>
    <source>
        <strain evidence="4 5">WP2</strain>
    </source>
</reference>
<dbReference type="EMBL" id="CP014782">
    <property type="protein sequence ID" value="AQS40660.1"/>
    <property type="molecule type" value="Genomic_DNA"/>
</dbReference>
<evidence type="ECO:0000259" key="3">
    <source>
        <dbReference type="Pfam" id="PF06276"/>
    </source>
</evidence>
<dbReference type="AlphaFoldDB" id="A0A1S6HYM6"/>
<dbReference type="OrthoDB" id="495728at2"/>
<dbReference type="PANTHER" id="PTHR34384">
    <property type="entry name" value="L-2,3-DIAMINOPROPANOATE--CITRATE LIGASE"/>
    <property type="match status" value="1"/>
</dbReference>
<evidence type="ECO:0000259" key="2">
    <source>
        <dbReference type="Pfam" id="PF04183"/>
    </source>
</evidence>
<accession>A0A1S6HYM6</accession>
<organism evidence="4 5">
    <name type="scientific">Shewanella psychrophila</name>
    <dbReference type="NCBI Taxonomy" id="225848"/>
    <lineage>
        <taxon>Bacteria</taxon>
        <taxon>Pseudomonadati</taxon>
        <taxon>Pseudomonadota</taxon>
        <taxon>Gammaproteobacteria</taxon>
        <taxon>Alteromonadales</taxon>
        <taxon>Shewanellaceae</taxon>
        <taxon>Shewanella</taxon>
    </lineage>
</organism>
<gene>
    <name evidence="4" type="ORF">Sps_05597</name>
</gene>
<dbReference type="GO" id="GO:0016881">
    <property type="term" value="F:acid-amino acid ligase activity"/>
    <property type="evidence" value="ECO:0007669"/>
    <property type="project" value="UniProtKB-ARBA"/>
</dbReference>
<dbReference type="STRING" id="225848.Sps_05597"/>
<dbReference type="KEGG" id="spsw:Sps_05597"/>